<keyword evidence="3" id="KW-1185">Reference proteome</keyword>
<dbReference type="Pfam" id="PF01508">
    <property type="entry name" value="Paramecium_SA"/>
    <property type="match status" value="8"/>
</dbReference>
<dbReference type="InterPro" id="IPR002895">
    <property type="entry name" value="Paramecium_SA"/>
</dbReference>
<protein>
    <submittedName>
        <fullName evidence="2">Uncharacterized protein</fullName>
    </submittedName>
</protein>
<gene>
    <name evidence="2" type="ORF">GSPATT00036503001</name>
</gene>
<keyword evidence="1" id="KW-0732">Signal</keyword>
<dbReference type="OrthoDB" id="4405280at2759"/>
<dbReference type="KEGG" id="ptm:GSPATT00036503001"/>
<dbReference type="Proteomes" id="UP000000600">
    <property type="component" value="Unassembled WGS sequence"/>
</dbReference>
<accession>A0CAA6</accession>
<evidence type="ECO:0000256" key="1">
    <source>
        <dbReference type="SAM" id="SignalP"/>
    </source>
</evidence>
<dbReference type="EMBL" id="CT868053">
    <property type="protein sequence ID" value="CAK67723.1"/>
    <property type="molecule type" value="Genomic_DNA"/>
</dbReference>
<dbReference type="RefSeq" id="XP_001435120.1">
    <property type="nucleotide sequence ID" value="XM_001435083.1"/>
</dbReference>
<reference evidence="2 3" key="1">
    <citation type="journal article" date="2006" name="Nature">
        <title>Global trends of whole-genome duplications revealed by the ciliate Paramecium tetraurelia.</title>
        <authorList>
            <consortium name="Genoscope"/>
            <person name="Aury J.-M."/>
            <person name="Jaillon O."/>
            <person name="Duret L."/>
            <person name="Noel B."/>
            <person name="Jubin C."/>
            <person name="Porcel B.M."/>
            <person name="Segurens B."/>
            <person name="Daubin V."/>
            <person name="Anthouard V."/>
            <person name="Aiach N."/>
            <person name="Arnaiz O."/>
            <person name="Billaut A."/>
            <person name="Beisson J."/>
            <person name="Blanc I."/>
            <person name="Bouhouche K."/>
            <person name="Camara F."/>
            <person name="Duharcourt S."/>
            <person name="Guigo R."/>
            <person name="Gogendeau D."/>
            <person name="Katinka M."/>
            <person name="Keller A.-M."/>
            <person name="Kissmehl R."/>
            <person name="Klotz C."/>
            <person name="Koll F."/>
            <person name="Le Moue A."/>
            <person name="Lepere C."/>
            <person name="Malinsky S."/>
            <person name="Nowacki M."/>
            <person name="Nowak J.K."/>
            <person name="Plattner H."/>
            <person name="Poulain J."/>
            <person name="Ruiz F."/>
            <person name="Serrano V."/>
            <person name="Zagulski M."/>
            <person name="Dessen P."/>
            <person name="Betermier M."/>
            <person name="Weissenbach J."/>
            <person name="Scarpelli C."/>
            <person name="Schachter V."/>
            <person name="Sperling L."/>
            <person name="Meyer E."/>
            <person name="Cohen J."/>
            <person name="Wincker P."/>
        </authorList>
    </citation>
    <scope>NUCLEOTIDE SEQUENCE [LARGE SCALE GENOMIC DNA]</scope>
    <source>
        <strain evidence="2 3">Stock d4-2</strain>
    </source>
</reference>
<organism evidence="2 3">
    <name type="scientific">Paramecium tetraurelia</name>
    <dbReference type="NCBI Taxonomy" id="5888"/>
    <lineage>
        <taxon>Eukaryota</taxon>
        <taxon>Sar</taxon>
        <taxon>Alveolata</taxon>
        <taxon>Ciliophora</taxon>
        <taxon>Intramacronucleata</taxon>
        <taxon>Oligohymenophorea</taxon>
        <taxon>Peniculida</taxon>
        <taxon>Parameciidae</taxon>
        <taxon>Paramecium</taxon>
    </lineage>
</organism>
<feature type="chain" id="PRO_5012971672" evidence="1">
    <location>
        <begin position="16"/>
        <end position="2511"/>
    </location>
</feature>
<name>A0CAA6_PARTE</name>
<dbReference type="SMART" id="SM00639">
    <property type="entry name" value="PSA"/>
    <property type="match status" value="23"/>
</dbReference>
<dbReference type="GeneID" id="5020905"/>
<dbReference type="InParanoid" id="A0CAA6"/>
<sequence>MKLTLILCLIALVCSQQVLKSNECNDCGLFKSQTDCEGYKAVTCEWIAAVGTTAAKCQKKTGTQQGTFKPYCELVDKPETNCWKTLGCAYLDSKCVHFAGCSAYVKTTVSECQAISYRCVSDGTACIEAQECGKYSQSQCEGTPSISGTFKCKYDTTQSQCRDYACSEAELSLTTDTQCRDWQSTCITRGKGCWSSPLPNCSAYTGTEDDCKAYIGQDGKCELAKDTTNCKARECSGASKSISTDDECKDYQKGCITTGKGCYLGTVKPLCSTYDGDNTSCVGYIGSDGVCEGDAGGSKCRARKCENATFKTDDQCKDYQKSCVTNGVKCVSALQNCNTYKGTATACSNYIGLDGYCTGTSTTVEANCAPKVCDQAGDTLTTDDACEKYQKGCVTTGKGCSTKAALKKCTDYDGDSTAACNPRVGSEGRCTWKTGTKCTARDCASAPSSTNTNPLCANWFTNCVTTGSGCVSATTCEYTVKQTSCEGTKDCNWQPICTSNSLCSRFKKKAICMANTARVADGFTDEAKTIVKWVTKKCGWGSSGCEELQCSHLTGSFYSTHANCQNELSSCISNGVDACITKSRVFEIERNKRHLQRLSRILHKYRCSFRNNGLYLKNNPSCETWNPGCISTGKGCVIYTTTCTQLKGDRDTCNKLYGYSTGSISDYKTVQCYNDSTATADSFCKQKTCTMASGMQEGQCDGFLSGCVFDGQSSCVNQETATCGDYFGVASFCEAVKVKSMPDKYCFGTATAAKCTIRKCEDNQDANTTDEACETFKTGCVSKSGTGCVDKTTINCSSQTGTSDTCPTFSSSTGKCQRYNTCLDRACADLTSAGSHQDCMTYKSTCRFLKSGSACINHNTCDQYAVPDTSATGQVKFDYCTSITDSSGKSCGYKTGNNCAVRTCDQYLSTYTTLALQGTGTCLLAGTGAFICMLCSFKHLAPILMVQQVNDETKVVQSVQKYVDEQKCQMPTWISGTTCTIQSTCEKVITQTDEKTCNDFLYPSGKGVCQKVTDSTCLTTVAVAAGCASYKIDQTKTDAQKKTLCQSLYVIDDSAKHAAGTGVFTKCIYKTGGTCSAISTCAEIPSAVSQADCDKQNSGCFYFSGLCYDAPASCAVAVIPGSATTDTLKSLFCHSMKVGTDYCKLNAAKSACEDNAVTACTSHAITGITGWDGATITVDNYCLAVADKTKKLYCKAGTSPACAAAKCEDIPNPLNQGDCDNRVLGCAFSNGKCRTNDSTEAACTDATVPTDITAASGKTAFCQSITKSSKPCTYDEFKTPTADLKCVATGACSSYATLPTDATAKPTYCLSKVDDKFHKCAFTTGASACRDYDCFDITNATSQLSCDLGVPGKKCTYISGTCYNTTDGCDKIPASGTDKKAYCELLTSNSIKCTYISGANCTPRLADCENYDVTNATNKSTTCNSLKDTSDAECTYIWGNKCVELGACSTYNGASTPELGPETGSEETQCKSLKDATRTYPCIKHKTDAKKCRAQECADNDGDETGCKSNVAGCLYYQTKCIVKTTCASYTVQADLSTTEKKAWCEGVTDTSDNKCKWDGTKCAARTCSDDATAKFYTNYDCKNYLKTCKTNGSKCIDDTSQCNTLTGNQNYCQYLFDNTAKDLCKVNTAAVTSGACQTRTCYDNVASQSDSECDSWMKGCVTRGTGCIPRDRPCSEYRGTKEKCEGFKQFSYYDTTKQIDVYILCSGDAGNTETSSCKERKCSDNIIASSDNDCKAYLDGCVTKGTGCVEKSADCSAYKGNQTTCAKFMGSNGNDYCYNTGAATDTSSCQKKKCTNITGTNNKECSDGMKPFKATDNPFCVYNGTGCESYGKKCSEFKGTEITCQTYIAFDGPCKSTSVGTLVGNCARKVCTEAPNNLKTDKECKDYHPSCYTNGYGCTETQNCDTLINQDSCKARPECTWANFCEPKKTGCSAQSNTSQSNCINTVITVKYCAWTELGKVCRDQKCEDLAASINTHKQCSDFDKTCTTTGAGCITMTTCSGYKTESICKSASYVKDAKTSELGRCGWENNKCRERACQDLSATTDAECDAHLSGCKTNGTVCVSAQTCGDFKTKQYCLSSKTGPCLWVETNSTCYDYDRCEDALFKTHEGCQAFSPLCTTNGEICIPITSCEKTVLKASCNKGTDGDCGYLPTEKCKKFDKCSDAVSSDQNTCLAYGGCITDGATCVAKGKCNEYKTEIACKNNLGTDGICFWNGSACKLKECSDLTGTTHESCKSQVVSSGSCTTDGTKCIPLGLCSSYLEPGCFTGTDGTCIYSYPVGQTTGTKACRLKQCEDIDKGINNSACTNVISGKECVSNTKICIPKAACSTYKTLEACNGGGIDGTNKVVCAFTPNSATDKLNGTCKNFTQCSDANSDSIACGTNKSCKWNQSGTTTSCVSHACDTFATGTDCQPVPSFDAKSFTVCTVQNGKCAPGDPGTMTDPKICYTKSAYTYTWNSATSKCEKCLAGSTQPNNSNNNSSNGNTTNPNTDDFGMILPIITLGLFGIMV</sequence>
<dbReference type="OMA" id="ICMANTA"/>
<proteinExistence type="predicted"/>
<evidence type="ECO:0000313" key="3">
    <source>
        <dbReference type="Proteomes" id="UP000000600"/>
    </source>
</evidence>
<evidence type="ECO:0000313" key="2">
    <source>
        <dbReference type="EMBL" id="CAK67723.1"/>
    </source>
</evidence>
<dbReference type="HOGENOM" id="CLU_228307_0_0_1"/>
<feature type="signal peptide" evidence="1">
    <location>
        <begin position="1"/>
        <end position="15"/>
    </location>
</feature>